<dbReference type="EMBL" id="AP025943">
    <property type="protein sequence ID" value="BDL44147.1"/>
    <property type="molecule type" value="Genomic_DNA"/>
</dbReference>
<sequence>MVVCKDEYTLEFEYKFYDRYNWDGGKQVTILGHVVTDEFMGEFHRQGLAREFDMRGSVKKL</sequence>
<proteinExistence type="predicted"/>
<accession>A0ABM7ZHD5</accession>
<dbReference type="RefSeq" id="WP_215459018.1">
    <property type="nucleotide sequence ID" value="NZ_AP025943.1"/>
</dbReference>
<organism evidence="1 2">
    <name type="scientific">Akkermansia biwaensis</name>
    <dbReference type="NCBI Taxonomy" id="2946555"/>
    <lineage>
        <taxon>Bacteria</taxon>
        <taxon>Pseudomonadati</taxon>
        <taxon>Verrucomicrobiota</taxon>
        <taxon>Verrucomicrobiia</taxon>
        <taxon>Verrucomicrobiales</taxon>
        <taxon>Akkermansiaceae</taxon>
        <taxon>Akkermansia</taxon>
    </lineage>
</organism>
<reference evidence="1" key="1">
    <citation type="submission" date="2022-06" db="EMBL/GenBank/DDBJ databases">
        <title>Akkermansia biwalacus sp. nov., an anaerobic mucin-degrading bacterium isolated from human intestine.</title>
        <authorList>
            <person name="Kobayashi Y."/>
            <person name="Inoue S."/>
            <person name="Kawahara T."/>
            <person name="Kohda N."/>
        </authorList>
    </citation>
    <scope>NUCLEOTIDE SEQUENCE</scope>
    <source>
        <strain evidence="1">WON2089</strain>
    </source>
</reference>
<evidence type="ECO:0000313" key="2">
    <source>
        <dbReference type="Proteomes" id="UP001062263"/>
    </source>
</evidence>
<protein>
    <submittedName>
        <fullName evidence="1">Uncharacterized protein</fullName>
    </submittedName>
</protein>
<evidence type="ECO:0000313" key="1">
    <source>
        <dbReference type="EMBL" id="BDL44147.1"/>
    </source>
</evidence>
<name>A0ABM7ZHD5_9BACT</name>
<gene>
    <name evidence="1" type="ORF">Abiwalacus_17210</name>
</gene>
<dbReference type="Proteomes" id="UP001062263">
    <property type="component" value="Chromosome"/>
</dbReference>
<keyword evidence="2" id="KW-1185">Reference proteome</keyword>